<feature type="compositionally biased region" description="Polar residues" evidence="4">
    <location>
        <begin position="919"/>
        <end position="931"/>
    </location>
</feature>
<dbReference type="InterPro" id="IPR052214">
    <property type="entry name" value="DAG_Lipase-Related"/>
</dbReference>
<dbReference type="PANTHER" id="PTHR45792">
    <property type="entry name" value="DIACYLGLYCEROL LIPASE HOMOLOG-RELATED"/>
    <property type="match status" value="1"/>
</dbReference>
<keyword evidence="1" id="KW-0378">Hydrolase</keyword>
<keyword evidence="5" id="KW-1133">Transmembrane helix</keyword>
<dbReference type="SUPFAM" id="SSF53474">
    <property type="entry name" value="alpha/beta-Hydrolases"/>
    <property type="match status" value="1"/>
</dbReference>
<feature type="compositionally biased region" description="Polar residues" evidence="4">
    <location>
        <begin position="665"/>
        <end position="680"/>
    </location>
</feature>
<keyword evidence="3" id="KW-0443">Lipid metabolism</keyword>
<dbReference type="EMBL" id="JARBDR010000337">
    <property type="protein sequence ID" value="KAJ8315617.1"/>
    <property type="molecule type" value="Genomic_DNA"/>
</dbReference>
<evidence type="ECO:0000313" key="6">
    <source>
        <dbReference type="EMBL" id="KAJ8315617.1"/>
    </source>
</evidence>
<evidence type="ECO:0000256" key="4">
    <source>
        <dbReference type="SAM" id="MobiDB-lite"/>
    </source>
</evidence>
<evidence type="ECO:0000256" key="3">
    <source>
        <dbReference type="ARBA" id="ARBA00023098"/>
    </source>
</evidence>
<accession>A0ABQ9FGG4</accession>
<feature type="compositionally biased region" description="Acidic residues" evidence="4">
    <location>
        <begin position="948"/>
        <end position="958"/>
    </location>
</feature>
<name>A0ABQ9FGG4_TEGGR</name>
<evidence type="ECO:0000256" key="1">
    <source>
        <dbReference type="ARBA" id="ARBA00022801"/>
    </source>
</evidence>
<feature type="region of interest" description="Disordered" evidence="4">
    <location>
        <begin position="663"/>
        <end position="692"/>
    </location>
</feature>
<keyword evidence="5" id="KW-0812">Transmembrane</keyword>
<evidence type="ECO:0000256" key="5">
    <source>
        <dbReference type="SAM" id="Phobius"/>
    </source>
</evidence>
<keyword evidence="2" id="KW-0442">Lipid degradation</keyword>
<dbReference type="Gene3D" id="3.40.50.1820">
    <property type="entry name" value="alpha/beta hydrolase"/>
    <property type="match status" value="1"/>
</dbReference>
<feature type="transmembrane region" description="Helical" evidence="5">
    <location>
        <begin position="72"/>
        <end position="90"/>
    </location>
</feature>
<feature type="region of interest" description="Disordered" evidence="4">
    <location>
        <begin position="911"/>
        <end position="958"/>
    </location>
</feature>
<reference evidence="6 7" key="1">
    <citation type="submission" date="2022-12" db="EMBL/GenBank/DDBJ databases">
        <title>Chromosome-level genome of Tegillarca granosa.</title>
        <authorList>
            <person name="Kim J."/>
        </authorList>
    </citation>
    <scope>NUCLEOTIDE SEQUENCE [LARGE SCALE GENOMIC DNA]</scope>
    <source>
        <strain evidence="6">Teg-2019</strain>
        <tissue evidence="6">Adductor muscle</tissue>
    </source>
</reference>
<feature type="compositionally biased region" description="Basic and acidic residues" evidence="4">
    <location>
        <begin position="936"/>
        <end position="947"/>
    </location>
</feature>
<keyword evidence="5" id="KW-0472">Membrane</keyword>
<evidence type="ECO:0008006" key="8">
    <source>
        <dbReference type="Google" id="ProtNLM"/>
    </source>
</evidence>
<dbReference type="PANTHER" id="PTHR45792:SF8">
    <property type="entry name" value="DIACYLGLYCEROL LIPASE-ALPHA"/>
    <property type="match status" value="1"/>
</dbReference>
<sequence length="958" mass="108011">MPGIVVFQRRWSAGSDDLVVPAVLFLNYVLGCIILLCLCILIEAIGFWVSMRGSILNTSPRESMQYLLYTRLVLFLGEISWQVIGVMWMAKYYQSQNCSSETHKKASLVIISIWCTYDIAGRKWVKMKRFQESLKDKKNRNKRHSGRRNWRQRKAIRAYEESWDRRFRLLCCCNSIAEISKLFTEFFRDLDVVPTDVLAGFVLLRNYQKMRMKYIVSQGSNDTYQYLSGVPITPRTEFLQLGQADVLEEYKLVVYYMQFALAAYGWPGYMMQNTGTGICKMLPRLRCCCCCKIKQREELNLIDDNCCLCNFVALLKISGLKDTDLVYATYHVDVGETPFYVGLDHKHKKVVICIRGTLSLQDVLTDLKADAETLPLDPVKEEWVGHKGMVQAAVYIKKKLKDDMILSKAFGHDDKGTQNDDCVKNTKSFITSVIVGKDLVPRIGLPQLEVLRSDLISVIKNSELPKWKIIARGLCCGFNPNKVKLDEIGLELERDVRAHPVDSEIGLSQHTPLYIPGKIIHVVRSHPKKKGSNFNEVLVSPTMVNDHMPDNVLVNVAPPKPVRVLSEAERKAFLEDRSPSSESENSPQRLLLETSFTNSVPKVVVYNQQHSANMTNMMWDYTNEECVLIPGKDNDVIFPGPNCSPQLMFDLYNNDQVAAPLASPETLSEASSMGSNSRNNSCKDKNKKPLHEKHVLETIKQSPESKLKSDSGQVDLEKQQNGVICSNGDVQPCNSVITRAIVESSPNHTNISNLDSFNNNSDISKSDTTKIEKPQKFHDYLQSEAQPLIYDRHSPVDGNQSEYGNPNEHYSAAGIGYPHGSGAYHPPLKSSHLSHDINQKPKMNTVSETLSGKHPPLKYSQSESFLQQLSARYVMRRSTEQGDIAHLQDATQVFESGDLAILPHNIGCRGRLHPLKSTPKASDATQPSSNSPEDDSDRRLSSSHSDDVFDLPMEETDV</sequence>
<comment type="caution">
    <text evidence="6">The sequence shown here is derived from an EMBL/GenBank/DDBJ whole genome shotgun (WGS) entry which is preliminary data.</text>
</comment>
<feature type="compositionally biased region" description="Basic and acidic residues" evidence="4">
    <location>
        <begin position="681"/>
        <end position="692"/>
    </location>
</feature>
<gene>
    <name evidence="6" type="ORF">KUTeg_007767</name>
</gene>
<dbReference type="Proteomes" id="UP001217089">
    <property type="component" value="Unassembled WGS sequence"/>
</dbReference>
<evidence type="ECO:0000313" key="7">
    <source>
        <dbReference type="Proteomes" id="UP001217089"/>
    </source>
</evidence>
<organism evidence="6 7">
    <name type="scientific">Tegillarca granosa</name>
    <name type="common">Malaysian cockle</name>
    <name type="synonym">Anadara granosa</name>
    <dbReference type="NCBI Taxonomy" id="220873"/>
    <lineage>
        <taxon>Eukaryota</taxon>
        <taxon>Metazoa</taxon>
        <taxon>Spiralia</taxon>
        <taxon>Lophotrochozoa</taxon>
        <taxon>Mollusca</taxon>
        <taxon>Bivalvia</taxon>
        <taxon>Autobranchia</taxon>
        <taxon>Pteriomorphia</taxon>
        <taxon>Arcoida</taxon>
        <taxon>Arcoidea</taxon>
        <taxon>Arcidae</taxon>
        <taxon>Tegillarca</taxon>
    </lineage>
</organism>
<protein>
    <recommendedName>
        <fullName evidence="8">Sn1-specific diacylglycerol lipase alpha</fullName>
    </recommendedName>
</protein>
<dbReference type="InterPro" id="IPR029058">
    <property type="entry name" value="AB_hydrolase_fold"/>
</dbReference>
<proteinExistence type="predicted"/>
<feature type="transmembrane region" description="Helical" evidence="5">
    <location>
        <begin position="25"/>
        <end position="51"/>
    </location>
</feature>
<evidence type="ECO:0000256" key="2">
    <source>
        <dbReference type="ARBA" id="ARBA00022963"/>
    </source>
</evidence>
<keyword evidence="7" id="KW-1185">Reference proteome</keyword>